<keyword evidence="8" id="KW-1160">Virus entry into host cell</keyword>
<dbReference type="Pfam" id="PF00589">
    <property type="entry name" value="Phage_integrase"/>
    <property type="match status" value="1"/>
</dbReference>
<evidence type="ECO:0000256" key="6">
    <source>
        <dbReference type="ARBA" id="ARBA00023125"/>
    </source>
</evidence>
<organism evidence="11">
    <name type="scientific">Siphoviridae sp. ctv2R2</name>
    <dbReference type="NCBI Taxonomy" id="2823609"/>
    <lineage>
        <taxon>Viruses</taxon>
        <taxon>Duplodnaviria</taxon>
        <taxon>Heunggongvirae</taxon>
        <taxon>Uroviricota</taxon>
        <taxon>Caudoviricetes</taxon>
    </lineage>
</organism>
<dbReference type="GO" id="GO:0006310">
    <property type="term" value="P:DNA recombination"/>
    <property type="evidence" value="ECO:0007669"/>
    <property type="project" value="UniProtKB-KW"/>
</dbReference>
<feature type="domain" description="Integrase SAM-like N-terminal" evidence="10">
    <location>
        <begin position="70"/>
        <end position="125"/>
    </location>
</feature>
<evidence type="ECO:0000256" key="1">
    <source>
        <dbReference type="ARBA" id="ARBA00008857"/>
    </source>
</evidence>
<protein>
    <recommendedName>
        <fullName evidence="2">Integrase</fullName>
    </recommendedName>
</protein>
<keyword evidence="8" id="KW-1179">Viral genome integration</keyword>
<dbReference type="InterPro" id="IPR004107">
    <property type="entry name" value="Integrase_SAM-like_N"/>
</dbReference>
<evidence type="ECO:0000256" key="4">
    <source>
        <dbReference type="ARBA" id="ARBA00022801"/>
    </source>
</evidence>
<keyword evidence="5" id="KW-0229">DNA integration</keyword>
<dbReference type="GO" id="GO:0044826">
    <property type="term" value="P:viral genome integration into host DNA"/>
    <property type="evidence" value="ECO:0007669"/>
    <property type="project" value="UniProtKB-KW"/>
</dbReference>
<reference evidence="11" key="1">
    <citation type="journal article" date="2021" name="Proc. Natl. Acad. Sci. U.S.A.">
        <title>A Catalog of Tens of Thousands of Viruses from Human Metagenomes Reveals Hidden Associations with Chronic Diseases.</title>
        <authorList>
            <person name="Tisza M.J."/>
            <person name="Buck C.B."/>
        </authorList>
    </citation>
    <scope>NUCLEOTIDE SEQUENCE</scope>
    <source>
        <strain evidence="11">Ctv2R2</strain>
    </source>
</reference>
<dbReference type="GO" id="GO:0003677">
    <property type="term" value="F:DNA binding"/>
    <property type="evidence" value="ECO:0007669"/>
    <property type="project" value="UniProtKB-KW"/>
</dbReference>
<accession>A0A8S5LAS5</accession>
<dbReference type="GO" id="GO:0016740">
    <property type="term" value="F:transferase activity"/>
    <property type="evidence" value="ECO:0007669"/>
    <property type="project" value="UniProtKB-KW"/>
</dbReference>
<evidence type="ECO:0000259" key="10">
    <source>
        <dbReference type="Pfam" id="PF14659"/>
    </source>
</evidence>
<dbReference type="CDD" id="cd01189">
    <property type="entry name" value="INT_ICEBs1_C_like"/>
    <property type="match status" value="1"/>
</dbReference>
<evidence type="ECO:0000256" key="7">
    <source>
        <dbReference type="ARBA" id="ARBA00023172"/>
    </source>
</evidence>
<dbReference type="SUPFAM" id="SSF56349">
    <property type="entry name" value="DNA breaking-rejoining enzymes"/>
    <property type="match status" value="1"/>
</dbReference>
<sequence length="403" mass="47035">MKKKISKVLTYKRGNLWAYRFESAPVDSKRKWITKSGFKNQSEAYEAGMVAYTQYKQTGKSFTPSNISVSDYMDYWIDNYCKVNLKANTASTYKKKIDLYIKPAIGSYYLKDIEPSLLQELINNLFNTGMSRNSLGNVKGILTKSFAYAKTTARFINDDPSATISLPLPRAKAEVKTKKKVRVVWTNEQLDTVFKTFAQGHIYHMPLLLAYRCGMRLGEIFGLMWDDIDFDNGLLSINRQVQNHDDKWYLENPKYDSYRTIELDDTTLSELKRLYEHEKECEQYYNEYYNYIYCETLEDDSKRLTYEPAGESIHMVLVRDDGSWIQPRTMMHCFNVIHHKLGFTELDFHSLRHTHASNLLAKGADVKYVQERLGHKNVATTLDIYAHVTETMRERNNDILNTL</sequence>
<evidence type="ECO:0000256" key="3">
    <source>
        <dbReference type="ARBA" id="ARBA00022679"/>
    </source>
</evidence>
<dbReference type="PANTHER" id="PTHR30349:SF64">
    <property type="entry name" value="PROPHAGE INTEGRASE INTD-RELATED"/>
    <property type="match status" value="1"/>
</dbReference>
<comment type="similarity">
    <text evidence="1">Belongs to the 'phage' integrase family.</text>
</comment>
<dbReference type="Gene3D" id="1.10.150.130">
    <property type="match status" value="1"/>
</dbReference>
<evidence type="ECO:0000256" key="8">
    <source>
        <dbReference type="ARBA" id="ARBA00023195"/>
    </source>
</evidence>
<dbReference type="InterPro" id="IPR002104">
    <property type="entry name" value="Integrase_catalytic"/>
</dbReference>
<dbReference type="GO" id="GO:0015074">
    <property type="term" value="P:DNA integration"/>
    <property type="evidence" value="ECO:0007669"/>
    <property type="project" value="UniProtKB-KW"/>
</dbReference>
<proteinExistence type="inferred from homology"/>
<keyword evidence="7" id="KW-0233">DNA recombination</keyword>
<dbReference type="InterPro" id="IPR013762">
    <property type="entry name" value="Integrase-like_cat_sf"/>
</dbReference>
<feature type="domain" description="Tyr recombinase" evidence="9">
    <location>
        <begin position="204"/>
        <end position="390"/>
    </location>
</feature>
<dbReference type="GO" id="GO:0016787">
    <property type="term" value="F:hydrolase activity"/>
    <property type="evidence" value="ECO:0007669"/>
    <property type="project" value="UniProtKB-KW"/>
</dbReference>
<evidence type="ECO:0000256" key="2">
    <source>
        <dbReference type="ARBA" id="ARBA00016082"/>
    </source>
</evidence>
<dbReference type="InterPro" id="IPR010998">
    <property type="entry name" value="Integrase_recombinase_N"/>
</dbReference>
<evidence type="ECO:0000313" key="11">
    <source>
        <dbReference type="EMBL" id="DAD66890.1"/>
    </source>
</evidence>
<keyword evidence="3" id="KW-0808">Transferase</keyword>
<keyword evidence="4" id="KW-0378">Hydrolase</keyword>
<dbReference type="Pfam" id="PF14659">
    <property type="entry name" value="Phage_int_SAM_3"/>
    <property type="match status" value="1"/>
</dbReference>
<dbReference type="GO" id="GO:0075713">
    <property type="term" value="P:establishment of integrated proviral latency"/>
    <property type="evidence" value="ECO:0007669"/>
    <property type="project" value="UniProtKB-KW"/>
</dbReference>
<dbReference type="PANTHER" id="PTHR30349">
    <property type="entry name" value="PHAGE INTEGRASE-RELATED"/>
    <property type="match status" value="1"/>
</dbReference>
<keyword evidence="6" id="KW-0238">DNA-binding</keyword>
<dbReference type="InterPro" id="IPR050090">
    <property type="entry name" value="Tyrosine_recombinase_XerCD"/>
</dbReference>
<evidence type="ECO:0000256" key="5">
    <source>
        <dbReference type="ARBA" id="ARBA00022908"/>
    </source>
</evidence>
<dbReference type="Gene3D" id="1.10.443.10">
    <property type="entry name" value="Intergrase catalytic core"/>
    <property type="match status" value="1"/>
</dbReference>
<dbReference type="InterPro" id="IPR011010">
    <property type="entry name" value="DNA_brk_join_enz"/>
</dbReference>
<name>A0A8S5LAS5_9CAUD</name>
<dbReference type="EMBL" id="BK014664">
    <property type="protein sequence ID" value="DAD66890.1"/>
    <property type="molecule type" value="Genomic_DNA"/>
</dbReference>
<evidence type="ECO:0000259" key="9">
    <source>
        <dbReference type="Pfam" id="PF00589"/>
    </source>
</evidence>